<accession>A0ABV5Y236</accession>
<evidence type="ECO:0000313" key="1">
    <source>
        <dbReference type="EMBL" id="MFB9821067.1"/>
    </source>
</evidence>
<organism evidence="1 2">
    <name type="scientific">Arthrobacter ramosus</name>
    <dbReference type="NCBI Taxonomy" id="1672"/>
    <lineage>
        <taxon>Bacteria</taxon>
        <taxon>Bacillati</taxon>
        <taxon>Actinomycetota</taxon>
        <taxon>Actinomycetes</taxon>
        <taxon>Micrococcales</taxon>
        <taxon>Micrococcaceae</taxon>
        <taxon>Arthrobacter</taxon>
    </lineage>
</organism>
<protein>
    <recommendedName>
        <fullName evidence="3">Cysteine-rich CPCC domain-containing protein</fullName>
    </recommendedName>
</protein>
<name>A0ABV5Y236_ARTRM</name>
<dbReference type="EMBL" id="JBHMBC010000025">
    <property type="protein sequence ID" value="MFB9821067.1"/>
    <property type="molecule type" value="Genomic_DNA"/>
</dbReference>
<evidence type="ECO:0000313" key="2">
    <source>
        <dbReference type="Proteomes" id="UP001589702"/>
    </source>
</evidence>
<dbReference type="RefSeq" id="WP_234751616.1">
    <property type="nucleotide sequence ID" value="NZ_BAAAWN010000001.1"/>
</dbReference>
<keyword evidence="2" id="KW-1185">Reference proteome</keyword>
<sequence length="105" mass="12159">MMYFCPVCGYSGLDEPPYLENEAGSYNICPCCYVEYGFDDGGRHGEDLQLWIAEARDAWINQGMRWNSSWTNPPEHWDPLIQLENLKQDKGPASGTERYRFETVQ</sequence>
<reference evidence="1 2" key="1">
    <citation type="submission" date="2024-09" db="EMBL/GenBank/DDBJ databases">
        <authorList>
            <person name="Sun Q."/>
            <person name="Mori K."/>
        </authorList>
    </citation>
    <scope>NUCLEOTIDE SEQUENCE [LARGE SCALE GENOMIC DNA]</scope>
    <source>
        <strain evidence="1 2">JCM 1334</strain>
    </source>
</reference>
<evidence type="ECO:0008006" key="3">
    <source>
        <dbReference type="Google" id="ProtNLM"/>
    </source>
</evidence>
<comment type="caution">
    <text evidence="1">The sequence shown here is derived from an EMBL/GenBank/DDBJ whole genome shotgun (WGS) entry which is preliminary data.</text>
</comment>
<gene>
    <name evidence="1" type="ORF">ACFFP1_16355</name>
</gene>
<dbReference type="Proteomes" id="UP001589702">
    <property type="component" value="Unassembled WGS sequence"/>
</dbReference>
<proteinExistence type="predicted"/>